<keyword evidence="3" id="KW-1185">Reference proteome</keyword>
<dbReference type="Gramene" id="OPUNC10G06490.1">
    <property type="protein sequence ID" value="OPUNC10G06490.1"/>
    <property type="gene ID" value="OPUNC10G06490"/>
</dbReference>
<accession>A0A0E0M6X5</accession>
<organism evidence="2">
    <name type="scientific">Oryza punctata</name>
    <name type="common">Red rice</name>
    <dbReference type="NCBI Taxonomy" id="4537"/>
    <lineage>
        <taxon>Eukaryota</taxon>
        <taxon>Viridiplantae</taxon>
        <taxon>Streptophyta</taxon>
        <taxon>Embryophyta</taxon>
        <taxon>Tracheophyta</taxon>
        <taxon>Spermatophyta</taxon>
        <taxon>Magnoliopsida</taxon>
        <taxon>Liliopsida</taxon>
        <taxon>Poales</taxon>
        <taxon>Poaceae</taxon>
        <taxon>BOP clade</taxon>
        <taxon>Oryzoideae</taxon>
        <taxon>Oryzeae</taxon>
        <taxon>Oryzinae</taxon>
        <taxon>Oryza</taxon>
    </lineage>
</organism>
<dbReference type="AlphaFoldDB" id="A0A0E0M6X5"/>
<reference evidence="2" key="2">
    <citation type="submission" date="2018-05" db="EMBL/GenBank/DDBJ databases">
        <title>OpunRS2 (Oryza punctata Reference Sequence Version 2).</title>
        <authorList>
            <person name="Zhang J."/>
            <person name="Kudrna D."/>
            <person name="Lee S."/>
            <person name="Talag J."/>
            <person name="Welchert J."/>
            <person name="Wing R.A."/>
        </authorList>
    </citation>
    <scope>NUCLEOTIDE SEQUENCE [LARGE SCALE GENOMIC DNA]</scope>
</reference>
<name>A0A0E0M6X5_ORYPU</name>
<reference evidence="2" key="1">
    <citation type="submission" date="2015-04" db="UniProtKB">
        <authorList>
            <consortium name="EnsemblPlants"/>
        </authorList>
    </citation>
    <scope>IDENTIFICATION</scope>
</reference>
<feature type="compositionally biased region" description="Pro residues" evidence="1">
    <location>
        <begin position="10"/>
        <end position="21"/>
    </location>
</feature>
<dbReference type="Proteomes" id="UP000026962">
    <property type="component" value="Chromosome 10"/>
</dbReference>
<evidence type="ECO:0000313" key="3">
    <source>
        <dbReference type="Proteomes" id="UP000026962"/>
    </source>
</evidence>
<feature type="region of interest" description="Disordered" evidence="1">
    <location>
        <begin position="1"/>
        <end position="29"/>
    </location>
</feature>
<evidence type="ECO:0000256" key="1">
    <source>
        <dbReference type="SAM" id="MobiDB-lite"/>
    </source>
</evidence>
<dbReference type="HOGENOM" id="CLU_2175099_0_0_1"/>
<sequence>MSCVSYPSVCRPPPPPPPAIPIHPGSEKGAVVRPSSSVASILVSTSSATAACAYPHLSSRERAGSPSFVPLLPPHPGVSRNGVVLGKEVLWMRQGAKRSSKISFPHRKGA</sequence>
<proteinExistence type="predicted"/>
<evidence type="ECO:0000313" key="2">
    <source>
        <dbReference type="EnsemblPlants" id="OPUNC10G06490.1"/>
    </source>
</evidence>
<protein>
    <submittedName>
        <fullName evidence="2">Uncharacterized protein</fullName>
    </submittedName>
</protein>
<dbReference type="EnsemblPlants" id="OPUNC10G06490.1">
    <property type="protein sequence ID" value="OPUNC10G06490.1"/>
    <property type="gene ID" value="OPUNC10G06490"/>
</dbReference>